<proteinExistence type="predicted"/>
<dbReference type="Proteomes" id="UP000671836">
    <property type="component" value="Chromosome"/>
</dbReference>
<evidence type="ECO:0000313" key="1">
    <source>
        <dbReference type="EMBL" id="QSY48925.1"/>
    </source>
</evidence>
<protein>
    <submittedName>
        <fullName evidence="1">Uncharacterized protein</fullName>
    </submittedName>
</protein>
<name>A0ABX7RNW6_9ACTN</name>
<sequence length="77" mass="8479">MSSGTTYQQCLAGAQTNVLPADVNKKDLVDHTTLHKGMVLCTITTEHNLAMIEIKDVVGQNELPSFDTLLTLWRYSG</sequence>
<evidence type="ECO:0000313" key="2">
    <source>
        <dbReference type="Proteomes" id="UP000671836"/>
    </source>
</evidence>
<keyword evidence="2" id="KW-1185">Reference proteome</keyword>
<gene>
    <name evidence="1" type="ORF">J3S04_28610</name>
</gene>
<accession>A0ABX7RNW6</accession>
<organism evidence="1 2">
    <name type="scientific">Streptomyces griseocarneus</name>
    <dbReference type="NCBI Taxonomy" id="51201"/>
    <lineage>
        <taxon>Bacteria</taxon>
        <taxon>Bacillati</taxon>
        <taxon>Actinomycetota</taxon>
        <taxon>Actinomycetes</taxon>
        <taxon>Kitasatosporales</taxon>
        <taxon>Streptomycetaceae</taxon>
        <taxon>Streptomyces</taxon>
    </lineage>
</organism>
<dbReference type="RefSeq" id="WP_207555232.1">
    <property type="nucleotide sequence ID" value="NZ_CP071595.1"/>
</dbReference>
<dbReference type="EMBL" id="CP071595">
    <property type="protein sequence ID" value="QSY48925.1"/>
    <property type="molecule type" value="Genomic_DNA"/>
</dbReference>
<reference evidence="1 2" key="1">
    <citation type="submission" date="2021-03" db="EMBL/GenBank/DDBJ databases">
        <title>Streptomyces strains.</title>
        <authorList>
            <person name="Lund M.B."/>
            <person name="Toerring T."/>
        </authorList>
    </citation>
    <scope>NUCLEOTIDE SEQUENCE [LARGE SCALE GENOMIC DNA]</scope>
    <source>
        <strain evidence="1 2">KCC S-1010</strain>
    </source>
</reference>